<evidence type="ECO:0000256" key="1">
    <source>
        <dbReference type="SAM" id="MobiDB-lite"/>
    </source>
</evidence>
<name>A0A6A6K8A7_HEVBR</name>
<proteinExistence type="predicted"/>
<gene>
    <name evidence="2" type="ORF">GH714_037641</name>
</gene>
<evidence type="ECO:0000313" key="2">
    <source>
        <dbReference type="EMBL" id="KAF2285060.1"/>
    </source>
</evidence>
<dbReference type="EMBL" id="JAAGAX010000018">
    <property type="protein sequence ID" value="KAF2285060.1"/>
    <property type="molecule type" value="Genomic_DNA"/>
</dbReference>
<dbReference type="AlphaFoldDB" id="A0A6A6K8A7"/>
<protein>
    <submittedName>
        <fullName evidence="2">Uncharacterized protein</fullName>
    </submittedName>
</protein>
<feature type="region of interest" description="Disordered" evidence="1">
    <location>
        <begin position="219"/>
        <end position="242"/>
    </location>
</feature>
<organism evidence="2 3">
    <name type="scientific">Hevea brasiliensis</name>
    <name type="common">Para rubber tree</name>
    <name type="synonym">Siphonia brasiliensis</name>
    <dbReference type="NCBI Taxonomy" id="3981"/>
    <lineage>
        <taxon>Eukaryota</taxon>
        <taxon>Viridiplantae</taxon>
        <taxon>Streptophyta</taxon>
        <taxon>Embryophyta</taxon>
        <taxon>Tracheophyta</taxon>
        <taxon>Spermatophyta</taxon>
        <taxon>Magnoliopsida</taxon>
        <taxon>eudicotyledons</taxon>
        <taxon>Gunneridae</taxon>
        <taxon>Pentapetalae</taxon>
        <taxon>rosids</taxon>
        <taxon>fabids</taxon>
        <taxon>Malpighiales</taxon>
        <taxon>Euphorbiaceae</taxon>
        <taxon>Crotonoideae</taxon>
        <taxon>Micrandreae</taxon>
        <taxon>Hevea</taxon>
    </lineage>
</organism>
<evidence type="ECO:0000313" key="3">
    <source>
        <dbReference type="Proteomes" id="UP000467840"/>
    </source>
</evidence>
<accession>A0A6A6K8A7</accession>
<comment type="caution">
    <text evidence="2">The sequence shown here is derived from an EMBL/GenBank/DDBJ whole genome shotgun (WGS) entry which is preliminary data.</text>
</comment>
<reference evidence="2 3" key="1">
    <citation type="journal article" date="2020" name="Mol. Plant">
        <title>The Chromosome-Based Rubber Tree Genome Provides New Insights into Spurge Genome Evolution and Rubber Biosynthesis.</title>
        <authorList>
            <person name="Liu J."/>
            <person name="Shi C."/>
            <person name="Shi C.C."/>
            <person name="Li W."/>
            <person name="Zhang Q.J."/>
            <person name="Zhang Y."/>
            <person name="Li K."/>
            <person name="Lu H.F."/>
            <person name="Shi C."/>
            <person name="Zhu S.T."/>
            <person name="Xiao Z.Y."/>
            <person name="Nan H."/>
            <person name="Yue Y."/>
            <person name="Zhu X.G."/>
            <person name="Wu Y."/>
            <person name="Hong X.N."/>
            <person name="Fan G.Y."/>
            <person name="Tong Y."/>
            <person name="Zhang D."/>
            <person name="Mao C.L."/>
            <person name="Liu Y.L."/>
            <person name="Hao S.J."/>
            <person name="Liu W.Q."/>
            <person name="Lv M.Q."/>
            <person name="Zhang H.B."/>
            <person name="Liu Y."/>
            <person name="Hu-Tang G.R."/>
            <person name="Wang J.P."/>
            <person name="Wang J.H."/>
            <person name="Sun Y.H."/>
            <person name="Ni S.B."/>
            <person name="Chen W.B."/>
            <person name="Zhang X.C."/>
            <person name="Jiao Y.N."/>
            <person name="Eichler E.E."/>
            <person name="Li G.H."/>
            <person name="Liu X."/>
            <person name="Gao L.Z."/>
        </authorList>
    </citation>
    <scope>NUCLEOTIDE SEQUENCE [LARGE SCALE GENOMIC DNA]</scope>
    <source>
        <strain evidence="3">cv. GT1</strain>
        <tissue evidence="2">Leaf</tissue>
    </source>
</reference>
<sequence length="276" mass="31746">MGYMDIANKYKDDGYGQVCNIGYFKPRESWDFQRLVCNDTEVRKMWEEGNEFGFLKIFIEFIDDKGESSNTIASYLERNDNEFYGLHYGSSSRKVINHGSGVIVEPNCQMQIEMPLNNAPMFNESSNDTDDEDFQSIINSEEENSIDESLLNEYETEDEKFLIALKNRKQFKETLVGDGINAESIDDVLGSSHPISTKNVNPAYDKCVETENFNEYEEFDDEGFKTPYTSDENDLGDSSKKKRKGQIVYNPSCDHTSLEFVIRMLFENGQQFKACV</sequence>
<keyword evidence="3" id="KW-1185">Reference proteome</keyword>
<dbReference type="Proteomes" id="UP000467840">
    <property type="component" value="Chromosome 12"/>
</dbReference>